<dbReference type="EMBL" id="CACSHJ010000096">
    <property type="protein sequence ID" value="CAA0408798.1"/>
    <property type="molecule type" value="Genomic_DNA"/>
</dbReference>
<accession>A0A5S9YEY6</accession>
<dbReference type="InterPro" id="IPR012340">
    <property type="entry name" value="NA-bd_OB-fold"/>
</dbReference>
<reference evidence="2 3" key="1">
    <citation type="submission" date="2019-12" db="EMBL/GenBank/DDBJ databases">
        <authorList>
            <person name="Jiao W.-B."/>
            <person name="Schneeberger K."/>
        </authorList>
    </citation>
    <scope>NUCLEOTIDE SEQUENCE [LARGE SCALE GENOMIC DNA]</scope>
    <source>
        <strain evidence="3">cv. C24</strain>
    </source>
</reference>
<dbReference type="AlphaFoldDB" id="A0A5S9YEY6"/>
<feature type="compositionally biased region" description="Polar residues" evidence="1">
    <location>
        <begin position="252"/>
        <end position="277"/>
    </location>
</feature>
<evidence type="ECO:0000313" key="2">
    <source>
        <dbReference type="EMBL" id="CAA0408798.1"/>
    </source>
</evidence>
<name>A0A5S9YEY6_ARATH</name>
<feature type="compositionally biased region" description="Basic residues" evidence="1">
    <location>
        <begin position="283"/>
        <end position="292"/>
    </location>
</feature>
<dbReference type="Gene3D" id="2.40.50.140">
    <property type="entry name" value="Nucleic acid-binding proteins"/>
    <property type="match status" value="1"/>
</dbReference>
<proteinExistence type="predicted"/>
<protein>
    <submittedName>
        <fullName evidence="2">Uncharacterized protein</fullName>
    </submittedName>
</protein>
<evidence type="ECO:0000313" key="3">
    <source>
        <dbReference type="Proteomes" id="UP000434276"/>
    </source>
</evidence>
<dbReference type="SUPFAM" id="SSF50249">
    <property type="entry name" value="Nucleic acid-binding proteins"/>
    <property type="match status" value="1"/>
</dbReference>
<dbReference type="Proteomes" id="UP000434276">
    <property type="component" value="Unassembled WGS sequence"/>
</dbReference>
<gene>
    <name evidence="2" type="ORF">C24_LOCUS25085</name>
</gene>
<sequence length="317" mass="35358">MPPNTLKTNENPLSYSTLDALDGKIDSPTIVVRLIQSWEVRDFKRNNLLLSVDCLLIDEKANAIQGSIHPRRLHKFKPKLIEDIVGQVSRIRNSDKLDETTIPPKTTNNVILTCTFESGETAYISIWDKLACKVRNDLDQLQGEPLIVIVTGVNPKTVRGELYLNTTASTRFYWNIENDVTKDFRKSTNFQKLLVPSCEDQTTELVPTNIESITQILAYVNDQSGKAGQAITCGNCGSVSIGRLRSNIVKTTASNLASKNPTETPDPSPTKSTSDTENINITNKKRRTRKNITKVVVEESDDELVRSSHSDRALDDV</sequence>
<evidence type="ECO:0000256" key="1">
    <source>
        <dbReference type="SAM" id="MobiDB-lite"/>
    </source>
</evidence>
<dbReference type="PANTHER" id="PTHR47165">
    <property type="entry name" value="OS03G0429900 PROTEIN"/>
    <property type="match status" value="1"/>
</dbReference>
<dbReference type="PANTHER" id="PTHR47165:SF4">
    <property type="entry name" value="OS03G0429900 PROTEIN"/>
    <property type="match status" value="1"/>
</dbReference>
<feature type="region of interest" description="Disordered" evidence="1">
    <location>
        <begin position="252"/>
        <end position="293"/>
    </location>
</feature>
<organism evidence="2 3">
    <name type="scientific">Arabidopsis thaliana</name>
    <name type="common">Mouse-ear cress</name>
    <dbReference type="NCBI Taxonomy" id="3702"/>
    <lineage>
        <taxon>Eukaryota</taxon>
        <taxon>Viridiplantae</taxon>
        <taxon>Streptophyta</taxon>
        <taxon>Embryophyta</taxon>
        <taxon>Tracheophyta</taxon>
        <taxon>Spermatophyta</taxon>
        <taxon>Magnoliopsida</taxon>
        <taxon>eudicotyledons</taxon>
        <taxon>Gunneridae</taxon>
        <taxon>Pentapetalae</taxon>
        <taxon>rosids</taxon>
        <taxon>malvids</taxon>
        <taxon>Brassicales</taxon>
        <taxon>Brassicaceae</taxon>
        <taxon>Camelineae</taxon>
        <taxon>Arabidopsis</taxon>
    </lineage>
</organism>
<dbReference type="OrthoDB" id="1109146at2759"/>